<accession>A0A6L3ZDZ4</accession>
<dbReference type="EMBL" id="WBVQ01000002">
    <property type="protein sequence ID" value="KAB2815900.1"/>
    <property type="molecule type" value="Genomic_DNA"/>
</dbReference>
<organism evidence="1 2">
    <name type="scientific">Phaeocystidibacter marisrubri</name>
    <dbReference type="NCBI Taxonomy" id="1577780"/>
    <lineage>
        <taxon>Bacteria</taxon>
        <taxon>Pseudomonadati</taxon>
        <taxon>Bacteroidota</taxon>
        <taxon>Flavobacteriia</taxon>
        <taxon>Flavobacteriales</taxon>
        <taxon>Phaeocystidibacteraceae</taxon>
        <taxon>Phaeocystidibacter</taxon>
    </lineage>
</organism>
<dbReference type="OrthoDB" id="9844129at2"/>
<comment type="caution">
    <text evidence="1">The sequence shown here is derived from an EMBL/GenBank/DDBJ whole genome shotgun (WGS) entry which is preliminary data.</text>
</comment>
<keyword evidence="2" id="KW-1185">Reference proteome</keyword>
<dbReference type="RefSeq" id="WP_151693329.1">
    <property type="nucleotide sequence ID" value="NZ_BMGX01000001.1"/>
</dbReference>
<name>A0A6L3ZDZ4_9FLAO</name>
<evidence type="ECO:0000313" key="1">
    <source>
        <dbReference type="EMBL" id="KAB2815900.1"/>
    </source>
</evidence>
<gene>
    <name evidence="1" type="ORF">F8C82_09385</name>
</gene>
<dbReference type="Proteomes" id="UP000484164">
    <property type="component" value="Unassembled WGS sequence"/>
</dbReference>
<proteinExistence type="predicted"/>
<reference evidence="1 2" key="1">
    <citation type="submission" date="2019-10" db="EMBL/GenBank/DDBJ databases">
        <title>Genome sequence of Phaeocystidibacter marisrubri JCM30614 (type strain).</title>
        <authorList>
            <person name="Bowman J.P."/>
        </authorList>
    </citation>
    <scope>NUCLEOTIDE SEQUENCE [LARGE SCALE GENOMIC DNA]</scope>
    <source>
        <strain evidence="1 2">JCM 30614</strain>
    </source>
</reference>
<evidence type="ECO:0000313" key="2">
    <source>
        <dbReference type="Proteomes" id="UP000484164"/>
    </source>
</evidence>
<dbReference type="PROSITE" id="PS51257">
    <property type="entry name" value="PROKAR_LIPOPROTEIN"/>
    <property type="match status" value="1"/>
</dbReference>
<sequence length="174" mass="19909">MKNVVIAVLTGLTLASCSKSEVPESLTTLQSEVTEAMDMLSNLDSASIAEQYNKVKPYFEYLSTTDYDSTLKDVYIKDLTWLDRYQRAIFKWQGKHRSHLMELEESASQLKDLTHDAIYNQIDTNELRIFIKQERNAIEGVLRNIRTRGGEILFYGNGADSMATRLDSIFPDIQ</sequence>
<protein>
    <submittedName>
        <fullName evidence="1">Uncharacterized protein</fullName>
    </submittedName>
</protein>
<dbReference type="AlphaFoldDB" id="A0A6L3ZDZ4"/>